<evidence type="ECO:0000313" key="4">
    <source>
        <dbReference type="Proteomes" id="UP000747542"/>
    </source>
</evidence>
<reference evidence="3" key="1">
    <citation type="journal article" date="2021" name="Sci. Adv.">
        <title>The American lobster genome reveals insights on longevity, neural, and immune adaptations.</title>
        <authorList>
            <person name="Polinski J.M."/>
            <person name="Zimin A.V."/>
            <person name="Clark K.F."/>
            <person name="Kohn A.B."/>
            <person name="Sadowski N."/>
            <person name="Timp W."/>
            <person name="Ptitsyn A."/>
            <person name="Khanna P."/>
            <person name="Romanova D.Y."/>
            <person name="Williams P."/>
            <person name="Greenwood S.J."/>
            <person name="Moroz L.L."/>
            <person name="Walt D.R."/>
            <person name="Bodnar A.G."/>
        </authorList>
    </citation>
    <scope>NUCLEOTIDE SEQUENCE</scope>
    <source>
        <strain evidence="3">GMGI-L3</strain>
    </source>
</reference>
<dbReference type="Pfam" id="PF00379">
    <property type="entry name" value="Chitin_bind_4"/>
    <property type="match status" value="1"/>
</dbReference>
<accession>A0A8J5KDK7</accession>
<dbReference type="GO" id="GO:0042302">
    <property type="term" value="F:structural constituent of cuticle"/>
    <property type="evidence" value="ECO:0007669"/>
    <property type="project" value="UniProtKB-UniRule"/>
</dbReference>
<organism evidence="3 4">
    <name type="scientific">Homarus americanus</name>
    <name type="common">American lobster</name>
    <dbReference type="NCBI Taxonomy" id="6706"/>
    <lineage>
        <taxon>Eukaryota</taxon>
        <taxon>Metazoa</taxon>
        <taxon>Ecdysozoa</taxon>
        <taxon>Arthropoda</taxon>
        <taxon>Crustacea</taxon>
        <taxon>Multicrustacea</taxon>
        <taxon>Malacostraca</taxon>
        <taxon>Eumalacostraca</taxon>
        <taxon>Eucarida</taxon>
        <taxon>Decapoda</taxon>
        <taxon>Pleocyemata</taxon>
        <taxon>Astacidea</taxon>
        <taxon>Nephropoidea</taxon>
        <taxon>Nephropidae</taxon>
        <taxon>Homarus</taxon>
    </lineage>
</organism>
<dbReference type="Proteomes" id="UP000747542">
    <property type="component" value="Unassembled WGS sequence"/>
</dbReference>
<dbReference type="InterPro" id="IPR000618">
    <property type="entry name" value="Insect_cuticle"/>
</dbReference>
<proteinExistence type="predicted"/>
<sequence>MVVGVVVVVVMVMVVFPGHYIRAVRGFNLHSHSPYTDCFLILTSQVLAESYILHQIPSPPPILLLPITPLPHSPSYLSLLHHSVNRLSGLASSSCVSFRAMKSSVVVAMVVTVALAVARPDLVLDFKGEEQQQTQTGQSGKRVEGSYSWTSPEGVDFYVKYVADENGYRVVESNAVPVSSWGGVADGNQGSFNKKKGGKGAK</sequence>
<dbReference type="PROSITE" id="PS51155">
    <property type="entry name" value="CHIT_BIND_RR_2"/>
    <property type="match status" value="1"/>
</dbReference>
<dbReference type="EMBL" id="JAHLQT010013974">
    <property type="protein sequence ID" value="KAG7170523.1"/>
    <property type="molecule type" value="Genomic_DNA"/>
</dbReference>
<evidence type="ECO:0000256" key="1">
    <source>
        <dbReference type="ARBA" id="ARBA00022460"/>
    </source>
</evidence>
<dbReference type="AlphaFoldDB" id="A0A8J5KDK7"/>
<comment type="caution">
    <text evidence="3">The sequence shown here is derived from an EMBL/GenBank/DDBJ whole genome shotgun (WGS) entry which is preliminary data.</text>
</comment>
<gene>
    <name evidence="3" type="primary">Lcp1-L</name>
    <name evidence="3" type="ORF">Hamer_G023990</name>
</gene>
<dbReference type="InterPro" id="IPR031311">
    <property type="entry name" value="CHIT_BIND_RR_consensus"/>
</dbReference>
<name>A0A8J5KDK7_HOMAM</name>
<keyword evidence="4" id="KW-1185">Reference proteome</keyword>
<dbReference type="PROSITE" id="PS00233">
    <property type="entry name" value="CHIT_BIND_RR_1"/>
    <property type="match status" value="1"/>
</dbReference>
<evidence type="ECO:0000313" key="3">
    <source>
        <dbReference type="EMBL" id="KAG7170523.1"/>
    </source>
</evidence>
<evidence type="ECO:0000256" key="2">
    <source>
        <dbReference type="PROSITE-ProRule" id="PRU00497"/>
    </source>
</evidence>
<protein>
    <submittedName>
        <fullName evidence="3">Larval cuticle protein 1-like</fullName>
    </submittedName>
</protein>
<keyword evidence="1 2" id="KW-0193">Cuticle</keyword>